<evidence type="ECO:0000313" key="2">
    <source>
        <dbReference type="Proteomes" id="UP000814128"/>
    </source>
</evidence>
<proteinExistence type="predicted"/>
<comment type="caution">
    <text evidence="1">The sequence shown here is derived from an EMBL/GenBank/DDBJ whole genome shotgun (WGS) entry which is preliminary data.</text>
</comment>
<reference evidence="1" key="1">
    <citation type="submission" date="2021-02" db="EMBL/GenBank/DDBJ databases">
        <authorList>
            <consortium name="DOE Joint Genome Institute"/>
            <person name="Ahrendt S."/>
            <person name="Looney B.P."/>
            <person name="Miyauchi S."/>
            <person name="Morin E."/>
            <person name="Drula E."/>
            <person name="Courty P.E."/>
            <person name="Chicoki N."/>
            <person name="Fauchery L."/>
            <person name="Kohler A."/>
            <person name="Kuo A."/>
            <person name="Labutti K."/>
            <person name="Pangilinan J."/>
            <person name="Lipzen A."/>
            <person name="Riley R."/>
            <person name="Andreopoulos W."/>
            <person name="He G."/>
            <person name="Johnson J."/>
            <person name="Barry K.W."/>
            <person name="Grigoriev I.V."/>
            <person name="Nagy L."/>
            <person name="Hibbett D."/>
            <person name="Henrissat B."/>
            <person name="Matheny P.B."/>
            <person name="Labbe J."/>
            <person name="Martin F."/>
        </authorList>
    </citation>
    <scope>NUCLEOTIDE SEQUENCE</scope>
    <source>
        <strain evidence="1">EC-137</strain>
    </source>
</reference>
<accession>A0ACB8QB16</accession>
<dbReference type="Proteomes" id="UP000814128">
    <property type="component" value="Unassembled WGS sequence"/>
</dbReference>
<organism evidence="1 2">
    <name type="scientific">Vararia minispora EC-137</name>
    <dbReference type="NCBI Taxonomy" id="1314806"/>
    <lineage>
        <taxon>Eukaryota</taxon>
        <taxon>Fungi</taxon>
        <taxon>Dikarya</taxon>
        <taxon>Basidiomycota</taxon>
        <taxon>Agaricomycotina</taxon>
        <taxon>Agaricomycetes</taxon>
        <taxon>Russulales</taxon>
        <taxon>Lachnocladiaceae</taxon>
        <taxon>Vararia</taxon>
    </lineage>
</organism>
<gene>
    <name evidence="1" type="ORF">K488DRAFT_89366</name>
</gene>
<protein>
    <submittedName>
        <fullName evidence="1">Uncharacterized protein</fullName>
    </submittedName>
</protein>
<dbReference type="EMBL" id="MU273721">
    <property type="protein sequence ID" value="KAI0028803.1"/>
    <property type="molecule type" value="Genomic_DNA"/>
</dbReference>
<sequence length="546" mass="58191">MPVPRKLSSGIILLFLSGFPACIPAQNLSIPTSWVNITVSLSIQELQNLVHGAAAQLVNAINNSTGSVSVFGIVDELSDTYAALALQDYYAGTSTFESIVLNNTGLIVNAQNLTASGTIIKLNSDIIHWALTFYYAYRAYKHETFLEQATALYNATARSLISPETAASGSGADRNVSFNQPLNCTNNIAGGVFWLSSIGNASNLEINAETVGPFMAMSAYLFELTQEEVFQINAQLSLDFILNNLWSGIVVTDSILTDAETCRNGGSVLSFNQAWFIEGLSVWANITGNSTLTALLRLAVPSILTFPQWIAANGTYFVLQDNAGVSDTAYRKGYTIRGLTEAFSRTRGTDIATYIAAFLNIQFNTIQSLARAPGTDFYSASWVGPSSNVLDPHGNLGAMDVLNAAVHVASAFSNETTGSGLSPQPASPNIARINIGTIVGSIIGGITSVLLVVSFLILRRRRKRKSAATASVQVDPFFGLAQGSTSLDLRATRKGQELPVHSERVTNEVDSNPSALPTAEPVGGAELGSARLITPKDSLRLSISDI</sequence>
<evidence type="ECO:0000313" key="1">
    <source>
        <dbReference type="EMBL" id="KAI0028803.1"/>
    </source>
</evidence>
<name>A0ACB8QB16_9AGAM</name>
<reference evidence="1" key="2">
    <citation type="journal article" date="2022" name="New Phytol.">
        <title>Evolutionary transition to the ectomycorrhizal habit in the genomes of a hyperdiverse lineage of mushroom-forming fungi.</title>
        <authorList>
            <person name="Looney B."/>
            <person name="Miyauchi S."/>
            <person name="Morin E."/>
            <person name="Drula E."/>
            <person name="Courty P.E."/>
            <person name="Kohler A."/>
            <person name="Kuo A."/>
            <person name="LaButti K."/>
            <person name="Pangilinan J."/>
            <person name="Lipzen A."/>
            <person name="Riley R."/>
            <person name="Andreopoulos W."/>
            <person name="He G."/>
            <person name="Johnson J."/>
            <person name="Nolan M."/>
            <person name="Tritt A."/>
            <person name="Barry K.W."/>
            <person name="Grigoriev I.V."/>
            <person name="Nagy L.G."/>
            <person name="Hibbett D."/>
            <person name="Henrissat B."/>
            <person name="Matheny P.B."/>
            <person name="Labbe J."/>
            <person name="Martin F.M."/>
        </authorList>
    </citation>
    <scope>NUCLEOTIDE SEQUENCE</scope>
    <source>
        <strain evidence="1">EC-137</strain>
    </source>
</reference>
<keyword evidence="2" id="KW-1185">Reference proteome</keyword>